<keyword evidence="7" id="KW-1185">Reference proteome</keyword>
<dbReference type="SMART" id="SM00385">
    <property type="entry name" value="CYCLIN"/>
    <property type="match status" value="1"/>
</dbReference>
<evidence type="ECO:0000313" key="7">
    <source>
        <dbReference type="Proteomes" id="UP000770015"/>
    </source>
</evidence>
<dbReference type="Gene3D" id="1.10.472.10">
    <property type="entry name" value="Cyclin-like"/>
    <property type="match status" value="1"/>
</dbReference>
<dbReference type="OrthoDB" id="4951845at2759"/>
<sequence length="455" mass="51344">MTVRSPTRMAPNGPKAQTAPRDTDKVIPQPPIPDDVVALDHSNPARGPHPGHVQVACQYTLEQKLRRMLKDRGCDPAREDSYRLQGVNLIDSVREALHLPARTFDTACFYYHLFRLCHRDAEYNYQDASLASLFLACKVEDTIKKSKEILCAAYNIKNADFPVTQDDKMFERPSSVIIGLERLILETIGFDFRSRYVQKYLVKATKTILGQNATKAFFKVAYDMGVDLHKTFAPIKQTTWTMALAIVELTALITGTGIEEVRKVNPSDWHTTRADIVETLLDLLDLYTQNNKATKVGPGHDIKIFIDVKIDINNEVDNSRKLKRYPIWCDRCSTEDAPAGFTPAVTPCITPTFPTPGSATSPAGNAPPPGTNPALKRGNRSQEGSMRFVFDMDEANEEKKAINSYLHEEYDDVMIDTVEAIPEAERQPQRDRRHDAGWAPYPRGGRDRRRGHRHH</sequence>
<comment type="caution">
    <text evidence="6">The sequence shown here is derived from an EMBL/GenBank/DDBJ whole genome shotgun (WGS) entry which is preliminary data.</text>
</comment>
<evidence type="ECO:0000259" key="5">
    <source>
        <dbReference type="SMART" id="SM00385"/>
    </source>
</evidence>
<feature type="region of interest" description="Disordered" evidence="4">
    <location>
        <begin position="353"/>
        <end position="382"/>
    </location>
</feature>
<evidence type="ECO:0000313" key="6">
    <source>
        <dbReference type="EMBL" id="KAH6685773.1"/>
    </source>
</evidence>
<feature type="domain" description="Cyclin-like" evidence="5">
    <location>
        <begin position="88"/>
        <end position="186"/>
    </location>
</feature>
<feature type="region of interest" description="Disordered" evidence="4">
    <location>
        <begin position="1"/>
        <end position="31"/>
    </location>
</feature>
<dbReference type="Pfam" id="PF00134">
    <property type="entry name" value="Cyclin_N"/>
    <property type="match status" value="1"/>
</dbReference>
<dbReference type="SUPFAM" id="SSF47954">
    <property type="entry name" value="Cyclin-like"/>
    <property type="match status" value="2"/>
</dbReference>
<gene>
    <name evidence="6" type="ORF">F5X68DRAFT_209308</name>
</gene>
<reference evidence="6" key="1">
    <citation type="journal article" date="2021" name="Nat. Commun.">
        <title>Genetic determinants of endophytism in the Arabidopsis root mycobiome.</title>
        <authorList>
            <person name="Mesny F."/>
            <person name="Miyauchi S."/>
            <person name="Thiergart T."/>
            <person name="Pickel B."/>
            <person name="Atanasova L."/>
            <person name="Karlsson M."/>
            <person name="Huettel B."/>
            <person name="Barry K.W."/>
            <person name="Haridas S."/>
            <person name="Chen C."/>
            <person name="Bauer D."/>
            <person name="Andreopoulos W."/>
            <person name="Pangilinan J."/>
            <person name="LaButti K."/>
            <person name="Riley R."/>
            <person name="Lipzen A."/>
            <person name="Clum A."/>
            <person name="Drula E."/>
            <person name="Henrissat B."/>
            <person name="Kohler A."/>
            <person name="Grigoriev I.V."/>
            <person name="Martin F.M."/>
            <person name="Hacquard S."/>
        </authorList>
    </citation>
    <scope>NUCLEOTIDE SEQUENCE</scope>
    <source>
        <strain evidence="6">MPI-SDFR-AT-0117</strain>
    </source>
</reference>
<dbReference type="InterPro" id="IPR043198">
    <property type="entry name" value="Cyclin/Ssn8"/>
</dbReference>
<evidence type="ECO:0000256" key="1">
    <source>
        <dbReference type="ARBA" id="ARBA00008638"/>
    </source>
</evidence>
<dbReference type="InterPro" id="IPR013763">
    <property type="entry name" value="Cyclin-like_dom"/>
</dbReference>
<dbReference type="InterPro" id="IPR036915">
    <property type="entry name" value="Cyclin-like_sf"/>
</dbReference>
<accession>A0A9P8VB81</accession>
<feature type="region of interest" description="Disordered" evidence="4">
    <location>
        <begin position="418"/>
        <end position="455"/>
    </location>
</feature>
<name>A0A9P8VB81_9PEZI</name>
<dbReference type="AlphaFoldDB" id="A0A9P8VB81"/>
<comment type="similarity">
    <text evidence="1">Belongs to the cyclin family. Cyclin C subfamily.</text>
</comment>
<evidence type="ECO:0000256" key="3">
    <source>
        <dbReference type="RuleBase" id="RU000383"/>
    </source>
</evidence>
<dbReference type="GO" id="GO:0006357">
    <property type="term" value="P:regulation of transcription by RNA polymerase II"/>
    <property type="evidence" value="ECO:0007669"/>
    <property type="project" value="InterPro"/>
</dbReference>
<dbReference type="GO" id="GO:0016538">
    <property type="term" value="F:cyclin-dependent protein serine/threonine kinase regulator activity"/>
    <property type="evidence" value="ECO:0007669"/>
    <property type="project" value="InterPro"/>
</dbReference>
<evidence type="ECO:0000256" key="4">
    <source>
        <dbReference type="SAM" id="MobiDB-lite"/>
    </source>
</evidence>
<evidence type="ECO:0000256" key="2">
    <source>
        <dbReference type="ARBA" id="ARBA00014912"/>
    </source>
</evidence>
<feature type="compositionally biased region" description="Basic and acidic residues" evidence="4">
    <location>
        <begin position="423"/>
        <end position="436"/>
    </location>
</feature>
<protein>
    <recommendedName>
        <fullName evidence="2">RNA polymerase II holoenzyme cyclin-like subunit</fullName>
    </recommendedName>
</protein>
<feature type="compositionally biased region" description="Basic residues" evidence="4">
    <location>
        <begin position="446"/>
        <end position="455"/>
    </location>
</feature>
<dbReference type="PANTHER" id="PTHR10026">
    <property type="entry name" value="CYCLIN"/>
    <property type="match status" value="1"/>
</dbReference>
<dbReference type="Proteomes" id="UP000770015">
    <property type="component" value="Unassembled WGS sequence"/>
</dbReference>
<keyword evidence="3" id="KW-0195">Cyclin</keyword>
<dbReference type="EMBL" id="JAGSXJ010000014">
    <property type="protein sequence ID" value="KAH6685773.1"/>
    <property type="molecule type" value="Genomic_DNA"/>
</dbReference>
<organism evidence="6 7">
    <name type="scientific">Plectosphaerella plurivora</name>
    <dbReference type="NCBI Taxonomy" id="936078"/>
    <lineage>
        <taxon>Eukaryota</taxon>
        <taxon>Fungi</taxon>
        <taxon>Dikarya</taxon>
        <taxon>Ascomycota</taxon>
        <taxon>Pezizomycotina</taxon>
        <taxon>Sordariomycetes</taxon>
        <taxon>Hypocreomycetidae</taxon>
        <taxon>Glomerellales</taxon>
        <taxon>Plectosphaerellaceae</taxon>
        <taxon>Plectosphaerella</taxon>
    </lineage>
</organism>
<proteinExistence type="inferred from homology"/>
<dbReference type="InterPro" id="IPR006671">
    <property type="entry name" value="Cyclin_N"/>
</dbReference>